<dbReference type="PANTHER" id="PTHR11958:SF99">
    <property type="entry name" value="SODIUM-DEPENDENT EXCITATORY AMINO ACID TRANSPORTER GLT-6-RELATED"/>
    <property type="match status" value="1"/>
</dbReference>
<dbReference type="InterPro" id="IPR036458">
    <property type="entry name" value="Na:dicarbo_symporter_sf"/>
</dbReference>
<organism evidence="8 9">
    <name type="scientific">Ixodes scapularis</name>
    <name type="common">Black-legged tick</name>
    <name type="synonym">Deer tick</name>
    <dbReference type="NCBI Taxonomy" id="6945"/>
    <lineage>
        <taxon>Eukaryota</taxon>
        <taxon>Metazoa</taxon>
        <taxon>Ecdysozoa</taxon>
        <taxon>Arthropoda</taxon>
        <taxon>Chelicerata</taxon>
        <taxon>Arachnida</taxon>
        <taxon>Acari</taxon>
        <taxon>Parasitiformes</taxon>
        <taxon>Ixodida</taxon>
        <taxon>Ixodoidea</taxon>
        <taxon>Ixodidae</taxon>
        <taxon>Ixodinae</taxon>
        <taxon>Ixodes</taxon>
    </lineage>
</organism>
<dbReference type="PANTHER" id="PTHR11958">
    <property type="entry name" value="SODIUM/DICARBOXYLATE SYMPORTER-RELATED"/>
    <property type="match status" value="1"/>
</dbReference>
<dbReference type="SUPFAM" id="SSF118215">
    <property type="entry name" value="Proton glutamate symport protein"/>
    <property type="match status" value="1"/>
</dbReference>
<keyword evidence="7" id="KW-0769">Symport</keyword>
<dbReference type="Pfam" id="PF00375">
    <property type="entry name" value="SDF"/>
    <property type="match status" value="1"/>
</dbReference>
<protein>
    <recommendedName>
        <fullName evidence="7">Amino acid transporter</fullName>
    </recommendedName>
</protein>
<comment type="subcellular location">
    <subcellularLocation>
        <location evidence="1 7">Membrane</location>
        <topology evidence="1 7">Multi-pass membrane protein</topology>
    </subcellularLocation>
</comment>
<comment type="caution">
    <text evidence="7">Lacks conserved residue(s) required for the propagation of feature annotation.</text>
</comment>
<comment type="similarity">
    <text evidence="2 7">Belongs to the dicarboxylate/amino acid:cation symporter (DAACS) (TC 2.A.23) family.</text>
</comment>
<accession>A0A1S4KS46</accession>
<dbReference type="InterPro" id="IPR001991">
    <property type="entry name" value="Na-dicarboxylate_symporter"/>
</dbReference>
<feature type="transmembrane region" description="Helical" evidence="7">
    <location>
        <begin position="55"/>
        <end position="81"/>
    </location>
</feature>
<evidence type="ECO:0000256" key="6">
    <source>
        <dbReference type="ARBA" id="ARBA00023136"/>
    </source>
</evidence>
<keyword evidence="4 7" id="KW-0812">Transmembrane</keyword>
<name>A0A1S4KS46_IXOSC</name>
<keyword evidence="6 7" id="KW-0472">Membrane</keyword>
<keyword evidence="3 7" id="KW-0813">Transport</keyword>
<dbReference type="PRINTS" id="PR00173">
    <property type="entry name" value="EDTRNSPORT"/>
</dbReference>
<dbReference type="GO" id="GO:0016020">
    <property type="term" value="C:membrane"/>
    <property type="evidence" value="ECO:0007669"/>
    <property type="project" value="UniProtKB-SubCell"/>
</dbReference>
<keyword evidence="9" id="KW-1185">Reference proteome</keyword>
<dbReference type="Proteomes" id="UP000001555">
    <property type="component" value="Unassembled WGS sequence"/>
</dbReference>
<reference evidence="9" key="1">
    <citation type="submission" date="2008-03" db="EMBL/GenBank/DDBJ databases">
        <title>Annotation of Ixodes scapularis.</title>
        <authorList>
            <consortium name="Ixodes scapularis Genome Project Consortium"/>
            <person name="Caler E."/>
            <person name="Hannick L.I."/>
            <person name="Bidwell S."/>
            <person name="Joardar V."/>
            <person name="Thiagarajan M."/>
            <person name="Amedeo P."/>
            <person name="Galinsky K.J."/>
            <person name="Schobel S."/>
            <person name="Inman J."/>
            <person name="Hostetler J."/>
            <person name="Miller J."/>
            <person name="Hammond M."/>
            <person name="Megy K."/>
            <person name="Lawson D."/>
            <person name="Kodira C."/>
            <person name="Sutton G."/>
            <person name="Meyer J."/>
            <person name="Hill C.A."/>
            <person name="Birren B."/>
            <person name="Nene V."/>
            <person name="Collins F."/>
            <person name="Alarcon-Chaidez F."/>
            <person name="Wikel S."/>
            <person name="Strausberg R."/>
        </authorList>
    </citation>
    <scope>NUCLEOTIDE SEQUENCE [LARGE SCALE GENOMIC DNA]</scope>
    <source>
        <strain evidence="9">Wikel</strain>
    </source>
</reference>
<evidence type="ECO:0000256" key="2">
    <source>
        <dbReference type="ARBA" id="ARBA00006148"/>
    </source>
</evidence>
<sequence>MGPEAELIVSFFGSLNEIIMKIVVLVMWYSPFGIMSLIIGKIMSIKDLALTAAQLGLYMLTVITGLLIHACITLPLIFFLITRKNPVTFFKGMLQAWITALGTASRSVAPHHKAHVIRRPCLRG</sequence>
<keyword evidence="5 7" id="KW-1133">Transmembrane helix</keyword>
<evidence type="ECO:0000313" key="8">
    <source>
        <dbReference type="EnsemblMetazoa" id="ISCW003560-PA"/>
    </source>
</evidence>
<proteinExistence type="inferred from homology"/>
<evidence type="ECO:0000256" key="1">
    <source>
        <dbReference type="ARBA" id="ARBA00004141"/>
    </source>
</evidence>
<dbReference type="Gene3D" id="1.10.3860.10">
    <property type="entry name" value="Sodium:dicarboxylate symporter"/>
    <property type="match status" value="1"/>
</dbReference>
<dbReference type="InterPro" id="IPR050746">
    <property type="entry name" value="DAACS"/>
</dbReference>
<dbReference type="EMBL" id="ABJB011096808">
    <property type="status" value="NOT_ANNOTATED_CDS"/>
    <property type="molecule type" value="Genomic_DNA"/>
</dbReference>
<evidence type="ECO:0000256" key="7">
    <source>
        <dbReference type="RuleBase" id="RU361216"/>
    </source>
</evidence>
<dbReference type="GO" id="GO:0015293">
    <property type="term" value="F:symporter activity"/>
    <property type="evidence" value="ECO:0007669"/>
    <property type="project" value="UniProtKB-UniRule"/>
</dbReference>
<dbReference type="VEuPathDB" id="VectorBase:ISCI003560"/>
<dbReference type="EnsemblMetazoa" id="ISCW003560-RA">
    <property type="protein sequence ID" value="ISCW003560-PA"/>
    <property type="gene ID" value="ISCW003560"/>
</dbReference>
<dbReference type="AlphaFoldDB" id="A0A1S4KS46"/>
<dbReference type="VEuPathDB" id="VectorBase:ISCW003560"/>
<evidence type="ECO:0000256" key="5">
    <source>
        <dbReference type="ARBA" id="ARBA00022989"/>
    </source>
</evidence>
<reference evidence="8" key="2">
    <citation type="submission" date="2020-05" db="UniProtKB">
        <authorList>
            <consortium name="EnsemblMetazoa"/>
        </authorList>
    </citation>
    <scope>IDENTIFICATION</scope>
    <source>
        <strain evidence="8">wikel</strain>
    </source>
</reference>
<evidence type="ECO:0000256" key="4">
    <source>
        <dbReference type="ARBA" id="ARBA00022692"/>
    </source>
</evidence>
<evidence type="ECO:0000313" key="9">
    <source>
        <dbReference type="Proteomes" id="UP000001555"/>
    </source>
</evidence>
<dbReference type="InParanoid" id="A0A1S4KS46"/>
<evidence type="ECO:0000256" key="3">
    <source>
        <dbReference type="ARBA" id="ARBA00022448"/>
    </source>
</evidence>